<comment type="caution">
    <text evidence="3">The sequence shown here is derived from an EMBL/GenBank/DDBJ whole genome shotgun (WGS) entry which is preliminary data.</text>
</comment>
<reference evidence="3 4" key="1">
    <citation type="submission" date="2018-08" db="EMBL/GenBank/DDBJ databases">
        <title>Aphanomyces genome sequencing and annotation.</title>
        <authorList>
            <person name="Minardi D."/>
            <person name="Oidtmann B."/>
            <person name="Van Der Giezen M."/>
            <person name="Studholme D.J."/>
        </authorList>
    </citation>
    <scope>NUCLEOTIDE SEQUENCE [LARGE SCALE GENOMIC DNA]</scope>
    <source>
        <strain evidence="3 4">NJM0002</strain>
    </source>
</reference>
<feature type="transmembrane region" description="Helical" evidence="1">
    <location>
        <begin position="255"/>
        <end position="276"/>
    </location>
</feature>
<name>A0A418AG91_9STRA</name>
<keyword evidence="1" id="KW-0472">Membrane</keyword>
<accession>A0A418AG91</accession>
<dbReference type="VEuPathDB" id="FungiDB:H310_05787"/>
<keyword evidence="1" id="KW-0812">Transmembrane</keyword>
<feature type="domain" description="Fatty acid desaturase" evidence="2">
    <location>
        <begin position="106"/>
        <end position="346"/>
    </location>
</feature>
<dbReference type="PANTHER" id="PTHR32100">
    <property type="entry name" value="OMEGA-6 FATTY ACID DESATURASE, CHLOROPLASTIC"/>
    <property type="match status" value="1"/>
</dbReference>
<dbReference type="GO" id="GO:0016491">
    <property type="term" value="F:oxidoreductase activity"/>
    <property type="evidence" value="ECO:0007669"/>
    <property type="project" value="InterPro"/>
</dbReference>
<dbReference type="Pfam" id="PF00487">
    <property type="entry name" value="FA_desaturase"/>
    <property type="match status" value="1"/>
</dbReference>
<dbReference type="CDD" id="cd03507">
    <property type="entry name" value="Delta12-FADS-like"/>
    <property type="match status" value="1"/>
</dbReference>
<feature type="transmembrane region" description="Helical" evidence="1">
    <location>
        <begin position="227"/>
        <end position="248"/>
    </location>
</feature>
<gene>
    <name evidence="3" type="ORF">DYB32_010386</name>
</gene>
<protein>
    <recommendedName>
        <fullName evidence="2">Fatty acid desaturase domain-containing protein</fullName>
    </recommendedName>
</protein>
<evidence type="ECO:0000313" key="3">
    <source>
        <dbReference type="EMBL" id="RHY18395.1"/>
    </source>
</evidence>
<feature type="transmembrane region" description="Helical" evidence="1">
    <location>
        <begin position="68"/>
        <end position="87"/>
    </location>
</feature>
<evidence type="ECO:0000259" key="2">
    <source>
        <dbReference type="Pfam" id="PF00487"/>
    </source>
</evidence>
<dbReference type="InterPro" id="IPR005804">
    <property type="entry name" value="FA_desaturase_dom"/>
</dbReference>
<dbReference type="AlphaFoldDB" id="A0A418AG91"/>
<keyword evidence="4" id="KW-1185">Reference proteome</keyword>
<dbReference type="EMBL" id="QUSY01003196">
    <property type="protein sequence ID" value="RHY18395.1"/>
    <property type="molecule type" value="Genomic_DNA"/>
</dbReference>
<feature type="transmembrane region" description="Helical" evidence="1">
    <location>
        <begin position="99"/>
        <end position="122"/>
    </location>
</feature>
<sequence length="392" mass="44478">MNIFIQTNWTIQLLAQKSNELGGDGHSAMPSPKATSGAAAPAADVEFPTLTELKHSIPNSCFESDATISLYYVFRSVALTAALMTGLTHARAAFADWMVLDLLISLAYVYVQGVVFWGVFTIGHDCGHSSFSRYHNLNFIVGCIMHSAILTPFESWRITHRHHHKNTGNVDKDEVFYPQREKDEYPMTRKIVYTLGLSWFIYLKQGYVPRTMNHFNPWDPLLVRRTAAVIVSLGFWLSGVAIVGYLTLTLGIKTMALYYFAPLFVFASFLVVTTFLHHNDENTPWYGDSSWTYVKGNLSSVDRSYGWLVDELSHNIGTHQVHHLFPIIPHYKLNDATSHFRKAFPHLVRVSNEPIVPAFFKTLDLFVHYGIVPDNAEIFTLRERANSVKKTI</sequence>
<evidence type="ECO:0000256" key="1">
    <source>
        <dbReference type="SAM" id="Phobius"/>
    </source>
</evidence>
<dbReference type="Proteomes" id="UP000285060">
    <property type="component" value="Unassembled WGS sequence"/>
</dbReference>
<evidence type="ECO:0000313" key="4">
    <source>
        <dbReference type="Proteomes" id="UP000285060"/>
    </source>
</evidence>
<proteinExistence type="predicted"/>
<dbReference type="InterPro" id="IPR012171">
    <property type="entry name" value="Fatty_acid_desaturase"/>
</dbReference>
<feature type="transmembrane region" description="Helical" evidence="1">
    <location>
        <begin position="190"/>
        <end position="207"/>
    </location>
</feature>
<keyword evidence="1" id="KW-1133">Transmembrane helix</keyword>
<dbReference type="GO" id="GO:0006629">
    <property type="term" value="P:lipid metabolic process"/>
    <property type="evidence" value="ECO:0007669"/>
    <property type="project" value="InterPro"/>
</dbReference>
<organism evidence="3 4">
    <name type="scientific">Aphanomyces invadans</name>
    <dbReference type="NCBI Taxonomy" id="157072"/>
    <lineage>
        <taxon>Eukaryota</taxon>
        <taxon>Sar</taxon>
        <taxon>Stramenopiles</taxon>
        <taxon>Oomycota</taxon>
        <taxon>Saprolegniomycetes</taxon>
        <taxon>Saprolegniales</taxon>
        <taxon>Verrucalvaceae</taxon>
        <taxon>Aphanomyces</taxon>
    </lineage>
</organism>